<gene>
    <name evidence="1" type="ORF">PMAYCL1PPCAC_22329</name>
</gene>
<organism evidence="1 2">
    <name type="scientific">Pristionchus mayeri</name>
    <dbReference type="NCBI Taxonomy" id="1317129"/>
    <lineage>
        <taxon>Eukaryota</taxon>
        <taxon>Metazoa</taxon>
        <taxon>Ecdysozoa</taxon>
        <taxon>Nematoda</taxon>
        <taxon>Chromadorea</taxon>
        <taxon>Rhabditida</taxon>
        <taxon>Rhabditina</taxon>
        <taxon>Diplogasteromorpha</taxon>
        <taxon>Diplogasteroidea</taxon>
        <taxon>Neodiplogasteridae</taxon>
        <taxon>Pristionchus</taxon>
    </lineage>
</organism>
<sequence>MIWPRYAAELDQNELRRMKHKAHLEHLVIDKTRAYKRQQFRLPQSLEKMQILLLLLTILQLSRCPCPTGYSNTTYELVRDGECRGEQIHNTFQYSYEAMDGNVSECNRNELNYSCTTGCVWYMRGIARE</sequence>
<comment type="caution">
    <text evidence="1">The sequence shown here is derived from an EMBL/GenBank/DDBJ whole genome shotgun (WGS) entry which is preliminary data.</text>
</comment>
<dbReference type="AlphaFoldDB" id="A0AAN5CXY6"/>
<dbReference type="EMBL" id="BTRK01000005">
    <property type="protein sequence ID" value="GMR52134.1"/>
    <property type="molecule type" value="Genomic_DNA"/>
</dbReference>
<reference evidence="2" key="1">
    <citation type="submission" date="2022-10" db="EMBL/GenBank/DDBJ databases">
        <title>Genome assembly of Pristionchus species.</title>
        <authorList>
            <person name="Yoshida K."/>
            <person name="Sommer R.J."/>
        </authorList>
    </citation>
    <scope>NUCLEOTIDE SEQUENCE [LARGE SCALE GENOMIC DNA]</scope>
    <source>
        <strain evidence="2">RS5460</strain>
    </source>
</reference>
<evidence type="ECO:0000313" key="1">
    <source>
        <dbReference type="EMBL" id="GMR52134.1"/>
    </source>
</evidence>
<keyword evidence="2" id="KW-1185">Reference proteome</keyword>
<dbReference type="Proteomes" id="UP001328107">
    <property type="component" value="Unassembled WGS sequence"/>
</dbReference>
<feature type="non-terminal residue" evidence="1">
    <location>
        <position position="129"/>
    </location>
</feature>
<proteinExistence type="predicted"/>
<protein>
    <submittedName>
        <fullName evidence="1">Uncharacterized protein</fullName>
    </submittedName>
</protein>
<evidence type="ECO:0000313" key="2">
    <source>
        <dbReference type="Proteomes" id="UP001328107"/>
    </source>
</evidence>
<name>A0AAN5CXY6_9BILA</name>
<accession>A0AAN5CXY6</accession>